<dbReference type="AlphaFoldDB" id="A0ABD1E1B5"/>
<name>A0ABD1E1B5_HYPHA</name>
<reference evidence="2 3" key="1">
    <citation type="submission" date="2024-05" db="EMBL/GenBank/DDBJ databases">
        <title>Genetic variation in Jamaican populations of the coffee berry borer (Hypothenemus hampei).</title>
        <authorList>
            <person name="Errbii M."/>
            <person name="Myrie A."/>
        </authorList>
    </citation>
    <scope>NUCLEOTIDE SEQUENCE [LARGE SCALE GENOMIC DNA]</scope>
    <source>
        <strain evidence="2">JA-Hopewell-2020-01-JO</strain>
        <tissue evidence="2">Whole body</tissue>
    </source>
</reference>
<sequence>MAVPAVRTLSQYGERRIPNYDVSHHRDANRSQPHQRYEKDILSDLEEEKTNNPTLWPPGSPDLNALDLFYWGCLKDKVYTTTITSIQNLCQRVEAAAGEISEWRYLLLLIRAFVRRCRAYIRDEVFNASINGINL</sequence>
<evidence type="ECO:0000313" key="3">
    <source>
        <dbReference type="Proteomes" id="UP001566132"/>
    </source>
</evidence>
<comment type="caution">
    <text evidence="2">The sequence shown here is derived from an EMBL/GenBank/DDBJ whole genome shotgun (WGS) entry which is preliminary data.</text>
</comment>
<protein>
    <submittedName>
        <fullName evidence="2">Uncharacterized protein</fullName>
    </submittedName>
</protein>
<feature type="region of interest" description="Disordered" evidence="1">
    <location>
        <begin position="21"/>
        <end position="43"/>
    </location>
</feature>
<dbReference type="EMBL" id="JBDJPC010000014">
    <property type="protein sequence ID" value="KAL1488375.1"/>
    <property type="molecule type" value="Genomic_DNA"/>
</dbReference>
<dbReference type="Proteomes" id="UP001566132">
    <property type="component" value="Unassembled WGS sequence"/>
</dbReference>
<keyword evidence="3" id="KW-1185">Reference proteome</keyword>
<organism evidence="2 3">
    <name type="scientific">Hypothenemus hampei</name>
    <name type="common">Coffee berry borer</name>
    <dbReference type="NCBI Taxonomy" id="57062"/>
    <lineage>
        <taxon>Eukaryota</taxon>
        <taxon>Metazoa</taxon>
        <taxon>Ecdysozoa</taxon>
        <taxon>Arthropoda</taxon>
        <taxon>Hexapoda</taxon>
        <taxon>Insecta</taxon>
        <taxon>Pterygota</taxon>
        <taxon>Neoptera</taxon>
        <taxon>Endopterygota</taxon>
        <taxon>Coleoptera</taxon>
        <taxon>Polyphaga</taxon>
        <taxon>Cucujiformia</taxon>
        <taxon>Curculionidae</taxon>
        <taxon>Scolytinae</taxon>
        <taxon>Hypothenemus</taxon>
    </lineage>
</organism>
<feature type="compositionally biased region" description="Basic and acidic residues" evidence="1">
    <location>
        <begin position="21"/>
        <end position="42"/>
    </location>
</feature>
<dbReference type="InterPro" id="IPR036397">
    <property type="entry name" value="RNaseH_sf"/>
</dbReference>
<dbReference type="Gene3D" id="3.30.420.10">
    <property type="entry name" value="Ribonuclease H-like superfamily/Ribonuclease H"/>
    <property type="match status" value="1"/>
</dbReference>
<evidence type="ECO:0000313" key="2">
    <source>
        <dbReference type="EMBL" id="KAL1488375.1"/>
    </source>
</evidence>
<proteinExistence type="predicted"/>
<dbReference type="PANTHER" id="PTHR47326">
    <property type="entry name" value="TRANSPOSABLE ELEMENT TC3 TRANSPOSASE-LIKE PROTEIN"/>
    <property type="match status" value="1"/>
</dbReference>
<gene>
    <name evidence="2" type="ORF">ABEB36_014849</name>
</gene>
<dbReference type="PANTHER" id="PTHR47326:SF1">
    <property type="entry name" value="HTH PSQ-TYPE DOMAIN-CONTAINING PROTEIN"/>
    <property type="match status" value="1"/>
</dbReference>
<evidence type="ECO:0000256" key="1">
    <source>
        <dbReference type="SAM" id="MobiDB-lite"/>
    </source>
</evidence>
<accession>A0ABD1E1B5</accession>